<dbReference type="AlphaFoldDB" id="A0A2P6V5C0"/>
<evidence type="ECO:0000313" key="5">
    <source>
        <dbReference type="Proteomes" id="UP000239649"/>
    </source>
</evidence>
<feature type="domain" description="Peptidase S1" evidence="3">
    <location>
        <begin position="80"/>
        <end position="352"/>
    </location>
</feature>
<dbReference type="PRINTS" id="PR00722">
    <property type="entry name" value="CHYMOTRYPSIN"/>
</dbReference>
<dbReference type="OrthoDB" id="545839at2759"/>
<dbReference type="InterPro" id="IPR001314">
    <property type="entry name" value="Peptidase_S1A"/>
</dbReference>
<dbReference type="Gene3D" id="2.40.10.10">
    <property type="entry name" value="Trypsin-like serine proteases"/>
    <property type="match status" value="1"/>
</dbReference>
<name>A0A2P6V5C0_9CHLO</name>
<protein>
    <submittedName>
        <fullName evidence="4">Granzyme M isoform X1</fullName>
    </submittedName>
</protein>
<comment type="caution">
    <text evidence="4">The sequence shown here is derived from an EMBL/GenBank/DDBJ whole genome shotgun (WGS) entry which is preliminary data.</text>
</comment>
<dbReference type="InterPro" id="IPR009003">
    <property type="entry name" value="Peptidase_S1_PA"/>
</dbReference>
<dbReference type="GO" id="GO:0004252">
    <property type="term" value="F:serine-type endopeptidase activity"/>
    <property type="evidence" value="ECO:0007669"/>
    <property type="project" value="InterPro"/>
</dbReference>
<evidence type="ECO:0000256" key="1">
    <source>
        <dbReference type="ARBA" id="ARBA00007664"/>
    </source>
</evidence>
<dbReference type="SMART" id="SM00020">
    <property type="entry name" value="Tryp_SPc"/>
    <property type="match status" value="1"/>
</dbReference>
<dbReference type="SUPFAM" id="SSF50494">
    <property type="entry name" value="Trypsin-like serine proteases"/>
    <property type="match status" value="1"/>
</dbReference>
<sequence>MHILVVSADGASASGGPTQCFVPPLPPPATLAPFPALAPRSRRLPPLADPPIMRAVLLLLAALAVGAQGRQMLGSAGIAVLNGLSAEKGRYDYVASLRYPFYGDAKDPTNPVLFSQQACVGVLFQPDMVLTTAWCAVNAGLWPRVRLGSYQTYGGAAETRHVIATVWHAGYKGRGDDAQDDIAVMQLDSKAVKIRPVAIPGGTPDPPVKVGTVMTILGWGLTAYNATKPPANLMKATQQLLTQPRCSHIWGRGSYPIQAAGWGTNKMLCTQCKPSNTALCFGDGGAPLILEGKAKAGCQPGKKGGSTSGCAPPDLVVGLGSQSDCRGRGPRASGSVFTSLSHYSGWIKGAVGRLRREAGSYGAYKVARKAAYPPKRGCKNVGHRCREDQPGSCCSGKCWIWTCLP</sequence>
<dbReference type="Pfam" id="PF00089">
    <property type="entry name" value="Trypsin"/>
    <property type="match status" value="1"/>
</dbReference>
<dbReference type="STRING" id="554055.A0A2P6V5C0"/>
<dbReference type="PROSITE" id="PS50240">
    <property type="entry name" value="TRYPSIN_DOM"/>
    <property type="match status" value="1"/>
</dbReference>
<dbReference type="PANTHER" id="PTHR24276:SF98">
    <property type="entry name" value="FI18310P1-RELATED"/>
    <property type="match status" value="1"/>
</dbReference>
<accession>A0A2P6V5C0</accession>
<dbReference type="PANTHER" id="PTHR24276">
    <property type="entry name" value="POLYSERASE-RELATED"/>
    <property type="match status" value="1"/>
</dbReference>
<dbReference type="Proteomes" id="UP000239649">
    <property type="component" value="Unassembled WGS sequence"/>
</dbReference>
<evidence type="ECO:0000259" key="3">
    <source>
        <dbReference type="PROSITE" id="PS50240"/>
    </source>
</evidence>
<evidence type="ECO:0000256" key="2">
    <source>
        <dbReference type="ARBA" id="ARBA00023157"/>
    </source>
</evidence>
<dbReference type="InterPro" id="IPR043504">
    <property type="entry name" value="Peptidase_S1_PA_chymotrypsin"/>
</dbReference>
<dbReference type="EMBL" id="LHPF02000028">
    <property type="protein sequence ID" value="PSC69286.1"/>
    <property type="molecule type" value="Genomic_DNA"/>
</dbReference>
<comment type="similarity">
    <text evidence="1">Belongs to the peptidase S1 family.</text>
</comment>
<dbReference type="InterPro" id="IPR001254">
    <property type="entry name" value="Trypsin_dom"/>
</dbReference>
<proteinExistence type="inferred from homology"/>
<gene>
    <name evidence="4" type="ORF">C2E20_7211</name>
</gene>
<evidence type="ECO:0000313" key="4">
    <source>
        <dbReference type="EMBL" id="PSC69286.1"/>
    </source>
</evidence>
<keyword evidence="2" id="KW-1015">Disulfide bond</keyword>
<organism evidence="4 5">
    <name type="scientific">Micractinium conductrix</name>
    <dbReference type="NCBI Taxonomy" id="554055"/>
    <lineage>
        <taxon>Eukaryota</taxon>
        <taxon>Viridiplantae</taxon>
        <taxon>Chlorophyta</taxon>
        <taxon>core chlorophytes</taxon>
        <taxon>Trebouxiophyceae</taxon>
        <taxon>Chlorellales</taxon>
        <taxon>Chlorellaceae</taxon>
        <taxon>Chlorella clade</taxon>
        <taxon>Micractinium</taxon>
    </lineage>
</organism>
<dbReference type="InterPro" id="IPR050430">
    <property type="entry name" value="Peptidase_S1"/>
</dbReference>
<dbReference type="GO" id="GO:0006508">
    <property type="term" value="P:proteolysis"/>
    <property type="evidence" value="ECO:0007669"/>
    <property type="project" value="InterPro"/>
</dbReference>
<keyword evidence="5" id="KW-1185">Reference proteome</keyword>
<reference evidence="4 5" key="1">
    <citation type="journal article" date="2018" name="Plant J.">
        <title>Genome sequences of Chlorella sorokiniana UTEX 1602 and Micractinium conductrix SAG 241.80: implications to maltose excretion by a green alga.</title>
        <authorList>
            <person name="Arriola M.B."/>
            <person name="Velmurugan N."/>
            <person name="Zhang Y."/>
            <person name="Plunkett M.H."/>
            <person name="Hondzo H."/>
            <person name="Barney B.M."/>
        </authorList>
    </citation>
    <scope>NUCLEOTIDE SEQUENCE [LARGE SCALE GENOMIC DNA]</scope>
    <source>
        <strain evidence="4 5">SAG 241.80</strain>
    </source>
</reference>